<reference evidence="3" key="1">
    <citation type="submission" date="2016-10" db="EMBL/GenBank/DDBJ databases">
        <authorList>
            <person name="Varghese N."/>
            <person name="Submissions S."/>
        </authorList>
    </citation>
    <scope>NUCLEOTIDE SEQUENCE [LARGE SCALE GENOMIC DNA]</scope>
    <source>
        <strain evidence="3">DSM 22329</strain>
    </source>
</reference>
<dbReference type="NCBIfam" id="TIGR03085">
    <property type="entry name" value="TIGR03085 family metal-binding protein"/>
    <property type="match status" value="1"/>
</dbReference>
<evidence type="ECO:0000313" key="3">
    <source>
        <dbReference type="Proteomes" id="UP000199077"/>
    </source>
</evidence>
<sequence>MPWVQLERSALAATFAATDPEQPTLCEGWTVRHLLAHLVQRERRPLARAIDQLSRNKPGQERRLGTLVDRARTAKGYDELLARFARGPSRWSPLAWADETVNFLEYVIHHEDVRRGGTPPLAPRQLAELELEAIWSRLGTVSRLSYRHAPVGVTFALPAGRGQVVHRGEHGVVVTGDPVELLLCASGRQRAAHVELAGSPESVRRFETWRNS</sequence>
<protein>
    <submittedName>
        <fullName evidence="2">TIGR03085 family protein</fullName>
    </submittedName>
</protein>
<feature type="domain" description="Mycothiol-dependent maleylpyruvate isomerase metal-binding" evidence="1">
    <location>
        <begin position="10"/>
        <end position="87"/>
    </location>
</feature>
<accession>A0A1H0QNH0</accession>
<dbReference type="RefSeq" id="WP_091783925.1">
    <property type="nucleotide sequence ID" value="NZ_LT629711.1"/>
</dbReference>
<dbReference type="Proteomes" id="UP000199077">
    <property type="component" value="Chromosome I"/>
</dbReference>
<dbReference type="InterPro" id="IPR034660">
    <property type="entry name" value="DinB/YfiT-like"/>
</dbReference>
<dbReference type="InterPro" id="IPR017517">
    <property type="entry name" value="Maleyloyr_isom"/>
</dbReference>
<dbReference type="InterPro" id="IPR017519">
    <property type="entry name" value="CHP03085"/>
</dbReference>
<dbReference type="GO" id="GO:0046872">
    <property type="term" value="F:metal ion binding"/>
    <property type="evidence" value="ECO:0007669"/>
    <property type="project" value="InterPro"/>
</dbReference>
<dbReference type="STRING" id="443156.SAMN04489867_1654"/>
<keyword evidence="3" id="KW-1185">Reference proteome</keyword>
<dbReference type="Pfam" id="PF11716">
    <property type="entry name" value="MDMPI_N"/>
    <property type="match status" value="1"/>
</dbReference>
<dbReference type="NCBIfam" id="TIGR03083">
    <property type="entry name" value="maleylpyruvate isomerase family mycothiol-dependent enzyme"/>
    <property type="match status" value="1"/>
</dbReference>
<gene>
    <name evidence="2" type="ORF">SAMN04489867_1654</name>
</gene>
<evidence type="ECO:0000259" key="1">
    <source>
        <dbReference type="Pfam" id="PF11716"/>
    </source>
</evidence>
<dbReference type="OrthoDB" id="3268903at2"/>
<dbReference type="Gene3D" id="1.20.120.450">
    <property type="entry name" value="dinb family like domain"/>
    <property type="match status" value="1"/>
</dbReference>
<proteinExistence type="predicted"/>
<dbReference type="EMBL" id="LT629711">
    <property type="protein sequence ID" value="SDP18218.1"/>
    <property type="molecule type" value="Genomic_DNA"/>
</dbReference>
<dbReference type="SUPFAM" id="SSF109854">
    <property type="entry name" value="DinB/YfiT-like putative metalloenzymes"/>
    <property type="match status" value="1"/>
</dbReference>
<organism evidence="2 3">
    <name type="scientific">Pedococcus dokdonensis</name>
    <dbReference type="NCBI Taxonomy" id="443156"/>
    <lineage>
        <taxon>Bacteria</taxon>
        <taxon>Bacillati</taxon>
        <taxon>Actinomycetota</taxon>
        <taxon>Actinomycetes</taxon>
        <taxon>Micrococcales</taxon>
        <taxon>Intrasporangiaceae</taxon>
        <taxon>Pedococcus</taxon>
    </lineage>
</organism>
<dbReference type="AlphaFoldDB" id="A0A1H0QNH0"/>
<dbReference type="InterPro" id="IPR024344">
    <property type="entry name" value="MDMPI_metal-binding"/>
</dbReference>
<name>A0A1H0QNH0_9MICO</name>
<evidence type="ECO:0000313" key="2">
    <source>
        <dbReference type="EMBL" id="SDP18218.1"/>
    </source>
</evidence>